<dbReference type="RefSeq" id="XP_024888522.1">
    <property type="nucleotide sequence ID" value="XM_025032754.1"/>
</dbReference>
<dbReference type="InterPro" id="IPR012337">
    <property type="entry name" value="RNaseH-like_sf"/>
</dbReference>
<dbReference type="GO" id="GO:0003676">
    <property type="term" value="F:nucleic acid binding"/>
    <property type="evidence" value="ECO:0007669"/>
    <property type="project" value="InterPro"/>
</dbReference>
<proteinExistence type="predicted"/>
<reference evidence="3" key="1">
    <citation type="submission" date="2025-08" db="UniProtKB">
        <authorList>
            <consortium name="RefSeq"/>
        </authorList>
    </citation>
    <scope>IDENTIFICATION</scope>
    <source>
        <tissue evidence="3">Whole body</tissue>
    </source>
</reference>
<dbReference type="Proteomes" id="UP000504618">
    <property type="component" value="Unplaced"/>
</dbReference>
<dbReference type="OrthoDB" id="7551523at2759"/>
<organism evidence="2 3">
    <name type="scientific">Temnothorax curvispinosus</name>
    <dbReference type="NCBI Taxonomy" id="300111"/>
    <lineage>
        <taxon>Eukaryota</taxon>
        <taxon>Metazoa</taxon>
        <taxon>Ecdysozoa</taxon>
        <taxon>Arthropoda</taxon>
        <taxon>Hexapoda</taxon>
        <taxon>Insecta</taxon>
        <taxon>Pterygota</taxon>
        <taxon>Neoptera</taxon>
        <taxon>Endopterygota</taxon>
        <taxon>Hymenoptera</taxon>
        <taxon>Apocrita</taxon>
        <taxon>Aculeata</taxon>
        <taxon>Formicoidea</taxon>
        <taxon>Formicidae</taxon>
        <taxon>Myrmicinae</taxon>
        <taxon>Temnothorax</taxon>
    </lineage>
</organism>
<dbReference type="InterPro" id="IPR036397">
    <property type="entry name" value="RNaseH_sf"/>
</dbReference>
<evidence type="ECO:0000259" key="1">
    <source>
        <dbReference type="Pfam" id="PF17921"/>
    </source>
</evidence>
<dbReference type="GeneID" id="112465275"/>
<gene>
    <name evidence="3" type="primary">LOC112465275</name>
</gene>
<dbReference type="PANTHER" id="PTHR47331">
    <property type="entry name" value="PHD-TYPE DOMAIN-CONTAINING PROTEIN"/>
    <property type="match status" value="1"/>
</dbReference>
<protein>
    <submittedName>
        <fullName evidence="3">Uncharacterized protein LOC112465275</fullName>
    </submittedName>
</protein>
<dbReference type="InterPro" id="IPR041588">
    <property type="entry name" value="Integrase_H2C2"/>
</dbReference>
<name>A0A6J1R1M0_9HYME</name>
<dbReference type="PANTHER" id="PTHR47331:SF1">
    <property type="entry name" value="GAG-LIKE PROTEIN"/>
    <property type="match status" value="1"/>
</dbReference>
<dbReference type="AlphaFoldDB" id="A0A6J1R1M0"/>
<keyword evidence="2" id="KW-1185">Reference proteome</keyword>
<dbReference type="Pfam" id="PF17921">
    <property type="entry name" value="Integrase_H2C2"/>
    <property type="match status" value="1"/>
</dbReference>
<dbReference type="SUPFAM" id="SSF53098">
    <property type="entry name" value="Ribonuclease H-like"/>
    <property type="match status" value="1"/>
</dbReference>
<sequence length="318" mass="35765">MSDADLPEQRVAAHVATEKIEEEPEMLLRFSSLHRLLRVTAWCSRWRRTASRTTTLTLRSDKIDDALILWLRVVQALLFAAEITAISANRTVSPRSSLASLSPFLDDLGVLRVGGRLKHAMLPTDERHPMIAPPSWLTRLIIESCHRRTLHGGVQLTLGLLRLRFWISRGRSVVKQRLHRCVTSTRWRATTPQLPMGNLPRGRVTPARPFLRTGLDYAGPIFIRTTKGRGHRAHKAFIAVFVCLCTKAVHLDVVSNYTTDAFLAAFRRFISRRGLCEELYSDCGTNFVGADRVLRELFRASSADGRRLAHAAAAEGVK</sequence>
<evidence type="ECO:0000313" key="2">
    <source>
        <dbReference type="Proteomes" id="UP000504618"/>
    </source>
</evidence>
<evidence type="ECO:0000313" key="3">
    <source>
        <dbReference type="RefSeq" id="XP_024888522.1"/>
    </source>
</evidence>
<feature type="domain" description="Integrase zinc-binding" evidence="1">
    <location>
        <begin position="134"/>
        <end position="183"/>
    </location>
</feature>
<dbReference type="Gene3D" id="3.30.420.10">
    <property type="entry name" value="Ribonuclease H-like superfamily/Ribonuclease H"/>
    <property type="match status" value="1"/>
</dbReference>
<accession>A0A6J1R1M0</accession>